<evidence type="ECO:0000256" key="13">
    <source>
        <dbReference type="ARBA" id="ARBA00047967"/>
    </source>
</evidence>
<keyword evidence="9 15" id="KW-0560">Oxidoreductase</keyword>
<evidence type="ECO:0000259" key="17">
    <source>
        <dbReference type="Pfam" id="PF11844"/>
    </source>
</evidence>
<dbReference type="Gene3D" id="1.20.89.10">
    <property type="entry name" value="Nitrogenase Molybdenum-iron Protein, subunit B, domain 4"/>
    <property type="match status" value="1"/>
</dbReference>
<accession>A0ABX7M3A2</accession>
<evidence type="ECO:0000256" key="11">
    <source>
        <dbReference type="ARBA" id="ARBA00023014"/>
    </source>
</evidence>
<dbReference type="Pfam" id="PF00148">
    <property type="entry name" value="Oxidored_nitro"/>
    <property type="match status" value="1"/>
</dbReference>
<gene>
    <name evidence="18" type="primary">nifK</name>
    <name evidence="18" type="ORF">JY500_11665</name>
</gene>
<dbReference type="PROSITE" id="PS00090">
    <property type="entry name" value="NITROGENASE_1_2"/>
    <property type="match status" value="1"/>
</dbReference>
<evidence type="ECO:0000256" key="5">
    <source>
        <dbReference type="ARBA" id="ARBA00014775"/>
    </source>
</evidence>
<dbReference type="Pfam" id="PF11844">
    <property type="entry name" value="DUF3364"/>
    <property type="match status" value="1"/>
</dbReference>
<dbReference type="InterPro" id="IPR000318">
    <property type="entry name" value="Nase_comp1_CS"/>
</dbReference>
<protein>
    <recommendedName>
        <fullName evidence="5 15">Nitrogenase molybdenum-iron protein beta chain</fullName>
        <ecNumber evidence="4 15">1.18.6.1</ecNumber>
    </recommendedName>
    <alternativeName>
        <fullName evidence="15">Dinitrogenase</fullName>
    </alternativeName>
</protein>
<sequence>MQTVEDTKPCFPLFNEPEYRELIKNKRETFEETVSKEKIAETFAWTTTQEYQDLNFKREALTINPAKVCQPLGGALCGMGFEKTMVYIHGSQGCVAYFRTYFNRHFKEPIAFIADSMTEDAAVFGGQKNVHEGLQNATKLYDAKMIAVCTTCIAEVIGDDLGAFIGNARKEGHVEKDFPIPYANTPSFVGSHITGWDNMFEGIVSYFTQATMDGKVVGSNKKINIVPGFETYLGNYRVIKRMLKEMDVDYTFLCDPEEVLDTPANGEYQMYAGGTTIDEVKDAPNAITTLMLQPTSLEKSKKFIESTWNHEVPKLNIPMGVEWTDEFLMKVSEVTGKPIPESLLKERGRLVDMMTDSHAWLHGKKMALFGDPDFLLGLTKVMLELGIEPTHIVCNNSNKRWEKAMKKLLESSPYGVHAKLYPGCDLWHMRSLCFTDKPDFIVGSTYGKTIQRDTLYKGPEFEVPLIRLGFPIFDRHHLHRMTTLGYEGGMYLVTTLTNAVLERLDEKTKFMNDTDYNFDIVR</sequence>
<reference evidence="18 19" key="1">
    <citation type="submission" date="2021-02" db="EMBL/GenBank/DDBJ databases">
        <title>Niveibacterium changnyeongensis HC41.</title>
        <authorList>
            <person name="Kang M."/>
        </authorList>
    </citation>
    <scope>NUCLEOTIDE SEQUENCE [LARGE SCALE GENOMIC DNA]</scope>
    <source>
        <strain evidence="18 19">HC41</strain>
    </source>
</reference>
<evidence type="ECO:0000256" key="10">
    <source>
        <dbReference type="ARBA" id="ARBA00023004"/>
    </source>
</evidence>
<dbReference type="InterPro" id="IPR005976">
    <property type="entry name" value="Nase_Mo-Fe_CF_bsu"/>
</dbReference>
<dbReference type="InterPro" id="IPR000510">
    <property type="entry name" value="Nase/OxRdtase_comp1"/>
</dbReference>
<keyword evidence="11 15" id="KW-0411">Iron-sulfur</keyword>
<comment type="cofactor">
    <cofactor evidence="15">
        <name>[8Fe-7S] cluster</name>
        <dbReference type="ChEBI" id="CHEBI:21143"/>
    </cofactor>
    <text evidence="15">Binds 1 [8Fe-7S] cluster per heterodimer.</text>
</comment>
<name>A0ABX7M3A2_9RHOO</name>
<dbReference type="PANTHER" id="PTHR33712">
    <property type="entry name" value="LIGHT-INDEPENDENT PROTOCHLOROPHYLLIDE REDUCTASE SUBUNIT B"/>
    <property type="match status" value="1"/>
</dbReference>
<evidence type="ECO:0000313" key="19">
    <source>
        <dbReference type="Proteomes" id="UP000663570"/>
    </source>
</evidence>
<dbReference type="InterPro" id="IPR050152">
    <property type="entry name" value="ChlB/BchB/BchZ"/>
</dbReference>
<evidence type="ECO:0000256" key="12">
    <source>
        <dbReference type="ARBA" id="ARBA00023231"/>
    </source>
</evidence>
<keyword evidence="6 15" id="KW-0479">Metal-binding</keyword>
<evidence type="ECO:0000256" key="7">
    <source>
        <dbReference type="ARBA" id="ARBA00022741"/>
    </source>
</evidence>
<dbReference type="Gene3D" id="3.40.50.1980">
    <property type="entry name" value="Nitrogenase molybdenum iron protein domain"/>
    <property type="match status" value="3"/>
</dbReference>
<dbReference type="InterPro" id="IPR024564">
    <property type="entry name" value="Nase_Mo-Fe_CF_bsu_N"/>
</dbReference>
<keyword evidence="19" id="KW-1185">Reference proteome</keyword>
<keyword evidence="10 15" id="KW-0408">Iron</keyword>
<comment type="catalytic activity">
    <reaction evidence="13 15">
        <text>N2 + 8 reduced [2Fe-2S]-[ferredoxin] + 16 ATP + 16 H2O = H2 + 8 oxidized [2Fe-2S]-[ferredoxin] + 2 NH4(+) + 16 ADP + 16 phosphate + 6 H(+)</text>
        <dbReference type="Rhea" id="RHEA:21448"/>
        <dbReference type="Rhea" id="RHEA-COMP:10000"/>
        <dbReference type="Rhea" id="RHEA-COMP:10001"/>
        <dbReference type="ChEBI" id="CHEBI:15377"/>
        <dbReference type="ChEBI" id="CHEBI:15378"/>
        <dbReference type="ChEBI" id="CHEBI:17997"/>
        <dbReference type="ChEBI" id="CHEBI:18276"/>
        <dbReference type="ChEBI" id="CHEBI:28938"/>
        <dbReference type="ChEBI" id="CHEBI:30616"/>
        <dbReference type="ChEBI" id="CHEBI:33737"/>
        <dbReference type="ChEBI" id="CHEBI:33738"/>
        <dbReference type="ChEBI" id="CHEBI:43474"/>
        <dbReference type="ChEBI" id="CHEBI:456216"/>
        <dbReference type="EC" id="1.18.6.1"/>
    </reaction>
</comment>
<feature type="domain" description="Nitrogenase molybdenum-iron protein beta chain N-terminal" evidence="17">
    <location>
        <begin position="2"/>
        <end position="55"/>
    </location>
</feature>
<dbReference type="CDD" id="cd01974">
    <property type="entry name" value="Nitrogenase_MoFe_beta"/>
    <property type="match status" value="1"/>
</dbReference>
<dbReference type="RefSeq" id="WP_206252505.1">
    <property type="nucleotide sequence ID" value="NZ_CP071060.1"/>
</dbReference>
<proteinExistence type="inferred from homology"/>
<comment type="function">
    <text evidence="1 15">This molybdenum-iron protein is part of the nitrogenase complex that catalyzes the key enzymatic reactions in nitrogen fixation.</text>
</comment>
<organism evidence="18 19">
    <name type="scientific">Niveibacterium microcysteis</name>
    <dbReference type="NCBI Taxonomy" id="2811415"/>
    <lineage>
        <taxon>Bacteria</taxon>
        <taxon>Pseudomonadati</taxon>
        <taxon>Pseudomonadota</taxon>
        <taxon>Betaproteobacteria</taxon>
        <taxon>Rhodocyclales</taxon>
        <taxon>Rhodocyclaceae</taxon>
        <taxon>Niveibacterium</taxon>
    </lineage>
</organism>
<dbReference type="EMBL" id="CP071060">
    <property type="protein sequence ID" value="QSI75184.1"/>
    <property type="molecule type" value="Genomic_DNA"/>
</dbReference>
<evidence type="ECO:0000256" key="9">
    <source>
        <dbReference type="ARBA" id="ARBA00023002"/>
    </source>
</evidence>
<keyword evidence="8 15" id="KW-0067">ATP-binding</keyword>
<keyword evidence="12 14" id="KW-0535">Nitrogen fixation</keyword>
<dbReference type="NCBIfam" id="TIGR01286">
    <property type="entry name" value="nifK"/>
    <property type="match status" value="1"/>
</dbReference>
<dbReference type="PANTHER" id="PTHR33712:SF7">
    <property type="entry name" value="LIGHT-INDEPENDENT PROTOCHLOROPHYLLIDE REDUCTASE SUBUNIT B"/>
    <property type="match status" value="1"/>
</dbReference>
<evidence type="ECO:0000256" key="1">
    <source>
        <dbReference type="ARBA" id="ARBA00002621"/>
    </source>
</evidence>
<keyword evidence="7 15" id="KW-0547">Nucleotide-binding</keyword>
<evidence type="ECO:0000256" key="4">
    <source>
        <dbReference type="ARBA" id="ARBA00012773"/>
    </source>
</evidence>
<evidence type="ECO:0000256" key="3">
    <source>
        <dbReference type="ARBA" id="ARBA00011462"/>
    </source>
</evidence>
<evidence type="ECO:0000256" key="6">
    <source>
        <dbReference type="ARBA" id="ARBA00022723"/>
    </source>
</evidence>
<comment type="similarity">
    <text evidence="2 14">Belongs to the NifD/NifK/NifE/NifN family.</text>
</comment>
<evidence type="ECO:0000256" key="14">
    <source>
        <dbReference type="RuleBase" id="RU004021"/>
    </source>
</evidence>
<evidence type="ECO:0000259" key="16">
    <source>
        <dbReference type="Pfam" id="PF00148"/>
    </source>
</evidence>
<dbReference type="SUPFAM" id="SSF53807">
    <property type="entry name" value="Helical backbone' metal receptor"/>
    <property type="match status" value="1"/>
</dbReference>
<dbReference type="Proteomes" id="UP000663570">
    <property type="component" value="Chromosome"/>
</dbReference>
<evidence type="ECO:0000256" key="8">
    <source>
        <dbReference type="ARBA" id="ARBA00022840"/>
    </source>
</evidence>
<dbReference type="GO" id="GO:0016163">
    <property type="term" value="F:nitrogenase activity"/>
    <property type="evidence" value="ECO:0007669"/>
    <property type="project" value="UniProtKB-EC"/>
</dbReference>
<feature type="domain" description="Nitrogenase/oxidoreductase component 1" evidence="16">
    <location>
        <begin position="69"/>
        <end position="500"/>
    </location>
</feature>
<comment type="subunit">
    <text evidence="3 15">Tetramer of two alpha and two beta chains. Forms complex with the iron protein (nitrogenase component 2).</text>
</comment>
<evidence type="ECO:0000256" key="15">
    <source>
        <dbReference type="RuleBase" id="RU364127"/>
    </source>
</evidence>
<dbReference type="PROSITE" id="PS00699">
    <property type="entry name" value="NITROGENASE_1_1"/>
    <property type="match status" value="1"/>
</dbReference>
<evidence type="ECO:0000256" key="2">
    <source>
        <dbReference type="ARBA" id="ARBA00011002"/>
    </source>
</evidence>
<evidence type="ECO:0000313" key="18">
    <source>
        <dbReference type="EMBL" id="QSI75184.1"/>
    </source>
</evidence>
<dbReference type="EC" id="1.18.6.1" evidence="4 15"/>